<feature type="domain" description="Helix-turn-helix" evidence="2">
    <location>
        <begin position="22"/>
        <end position="72"/>
    </location>
</feature>
<evidence type="ECO:0000259" key="2">
    <source>
        <dbReference type="Pfam" id="PF12728"/>
    </source>
</evidence>
<evidence type="ECO:0000313" key="4">
    <source>
        <dbReference type="Proteomes" id="UP000198832"/>
    </source>
</evidence>
<feature type="region of interest" description="Disordered" evidence="1">
    <location>
        <begin position="1"/>
        <end position="22"/>
    </location>
</feature>
<dbReference type="Pfam" id="PF12728">
    <property type="entry name" value="HTH_17"/>
    <property type="match status" value="1"/>
</dbReference>
<protein>
    <submittedName>
        <fullName evidence="3">Helix-turn-helix domain-containing protein</fullName>
    </submittedName>
</protein>
<dbReference type="Proteomes" id="UP000198832">
    <property type="component" value="Unassembled WGS sequence"/>
</dbReference>
<evidence type="ECO:0000313" key="3">
    <source>
        <dbReference type="EMBL" id="SFB78278.1"/>
    </source>
</evidence>
<dbReference type="RefSeq" id="WP_139230002.1">
    <property type="nucleotide sequence ID" value="NZ_FOLB01000001.1"/>
</dbReference>
<sequence>MTAQQTNPGDNRRPPKGPGDEMLSLQEACTFLRVPEGTLRYWRHLGAGPRSFKVGRHVRYWRADLILWLTEQTNRPQNHR</sequence>
<dbReference type="OrthoDB" id="4330189at2"/>
<dbReference type="EMBL" id="FOLB01000001">
    <property type="protein sequence ID" value="SFB78278.1"/>
    <property type="molecule type" value="Genomic_DNA"/>
</dbReference>
<dbReference type="SUPFAM" id="SSF46955">
    <property type="entry name" value="Putative DNA-binding domain"/>
    <property type="match status" value="1"/>
</dbReference>
<gene>
    <name evidence="3" type="ORF">SAMN04487968_101493</name>
</gene>
<accession>A0A1I1DZ54</accession>
<keyword evidence="4" id="KW-1185">Reference proteome</keyword>
<proteinExistence type="predicted"/>
<dbReference type="InterPro" id="IPR009061">
    <property type="entry name" value="DNA-bd_dom_put_sf"/>
</dbReference>
<reference evidence="3 4" key="1">
    <citation type="submission" date="2016-10" db="EMBL/GenBank/DDBJ databases">
        <authorList>
            <person name="de Groot N.N."/>
        </authorList>
    </citation>
    <scope>NUCLEOTIDE SEQUENCE [LARGE SCALE GENOMIC DNA]</scope>
    <source>
        <strain evidence="3 4">CGMCC 1.7056</strain>
    </source>
</reference>
<name>A0A1I1DZ54_9ACTN</name>
<organism evidence="3 4">
    <name type="scientific">Nocardioides terrae</name>
    <dbReference type="NCBI Taxonomy" id="574651"/>
    <lineage>
        <taxon>Bacteria</taxon>
        <taxon>Bacillati</taxon>
        <taxon>Actinomycetota</taxon>
        <taxon>Actinomycetes</taxon>
        <taxon>Propionibacteriales</taxon>
        <taxon>Nocardioidaceae</taxon>
        <taxon>Nocardioides</taxon>
    </lineage>
</organism>
<dbReference type="AlphaFoldDB" id="A0A1I1DZ54"/>
<dbReference type="InterPro" id="IPR041657">
    <property type="entry name" value="HTH_17"/>
</dbReference>
<evidence type="ECO:0000256" key="1">
    <source>
        <dbReference type="SAM" id="MobiDB-lite"/>
    </source>
</evidence>
<dbReference type="STRING" id="574651.SAMN04487968_101493"/>